<dbReference type="Pfam" id="PF10839">
    <property type="entry name" value="DUF2647"/>
    <property type="match status" value="1"/>
</dbReference>
<gene>
    <name evidence="7" type="ORF">KSP39_PZI001132</name>
</gene>
<name>A0AAP0C2Z2_9ASPA</name>
<evidence type="ECO:0000313" key="7">
    <source>
        <dbReference type="EMBL" id="KAK8956965.1"/>
    </source>
</evidence>
<evidence type="ECO:0000256" key="2">
    <source>
        <dbReference type="ARBA" id="ARBA00007638"/>
    </source>
</evidence>
<comment type="subcellular location">
    <subcellularLocation>
        <location evidence="1">Plastid</location>
        <location evidence="1">Chloroplast</location>
    </subcellularLocation>
</comment>
<keyword evidence="8" id="KW-1185">Reference proteome</keyword>
<dbReference type="EMBL" id="JBBWWQ010000001">
    <property type="protein sequence ID" value="KAK8956965.1"/>
    <property type="molecule type" value="Genomic_DNA"/>
</dbReference>
<organism evidence="7 8">
    <name type="scientific">Platanthera zijinensis</name>
    <dbReference type="NCBI Taxonomy" id="2320716"/>
    <lineage>
        <taxon>Eukaryota</taxon>
        <taxon>Viridiplantae</taxon>
        <taxon>Streptophyta</taxon>
        <taxon>Embryophyta</taxon>
        <taxon>Tracheophyta</taxon>
        <taxon>Spermatophyta</taxon>
        <taxon>Magnoliopsida</taxon>
        <taxon>Liliopsida</taxon>
        <taxon>Asparagales</taxon>
        <taxon>Orchidaceae</taxon>
        <taxon>Orchidoideae</taxon>
        <taxon>Orchideae</taxon>
        <taxon>Orchidinae</taxon>
        <taxon>Platanthera</taxon>
    </lineage>
</organism>
<accession>A0AAP0C2Z2</accession>
<comment type="caution">
    <text evidence="7">The sequence shown here is derived from an EMBL/GenBank/DDBJ whole genome shotgun (WGS) entry which is preliminary data.</text>
</comment>
<feature type="region of interest" description="Disordered" evidence="6">
    <location>
        <begin position="81"/>
        <end position="101"/>
    </location>
</feature>
<evidence type="ECO:0000313" key="8">
    <source>
        <dbReference type="Proteomes" id="UP001418222"/>
    </source>
</evidence>
<comment type="similarity">
    <text evidence="2">Belongs to the ycf68 family.</text>
</comment>
<keyword evidence="5" id="KW-0934">Plastid</keyword>
<evidence type="ECO:0000256" key="3">
    <source>
        <dbReference type="ARBA" id="ARBA00021456"/>
    </source>
</evidence>
<dbReference type="AlphaFoldDB" id="A0AAP0C2Z2"/>
<evidence type="ECO:0000256" key="4">
    <source>
        <dbReference type="ARBA" id="ARBA00022528"/>
    </source>
</evidence>
<dbReference type="InterPro" id="IPR022546">
    <property type="entry name" value="Uncharacterised_Ycf68"/>
</dbReference>
<protein>
    <recommendedName>
        <fullName evidence="3">Uncharacterized protein ycf68</fullName>
    </recommendedName>
</protein>
<evidence type="ECO:0000256" key="6">
    <source>
        <dbReference type="SAM" id="MobiDB-lite"/>
    </source>
</evidence>
<reference evidence="7 8" key="1">
    <citation type="journal article" date="2022" name="Nat. Plants">
        <title>Genomes of leafy and leafless Platanthera orchids illuminate the evolution of mycoheterotrophy.</title>
        <authorList>
            <person name="Li M.H."/>
            <person name="Liu K.W."/>
            <person name="Li Z."/>
            <person name="Lu H.C."/>
            <person name="Ye Q.L."/>
            <person name="Zhang D."/>
            <person name="Wang J.Y."/>
            <person name="Li Y.F."/>
            <person name="Zhong Z.M."/>
            <person name="Liu X."/>
            <person name="Yu X."/>
            <person name="Liu D.K."/>
            <person name="Tu X.D."/>
            <person name="Liu B."/>
            <person name="Hao Y."/>
            <person name="Liao X.Y."/>
            <person name="Jiang Y.T."/>
            <person name="Sun W.H."/>
            <person name="Chen J."/>
            <person name="Chen Y.Q."/>
            <person name="Ai Y."/>
            <person name="Zhai J.W."/>
            <person name="Wu S.S."/>
            <person name="Zhou Z."/>
            <person name="Hsiao Y.Y."/>
            <person name="Wu W.L."/>
            <person name="Chen Y.Y."/>
            <person name="Lin Y.F."/>
            <person name="Hsu J.L."/>
            <person name="Li C.Y."/>
            <person name="Wang Z.W."/>
            <person name="Zhao X."/>
            <person name="Zhong W.Y."/>
            <person name="Ma X.K."/>
            <person name="Ma L."/>
            <person name="Huang J."/>
            <person name="Chen G.Z."/>
            <person name="Huang M.Z."/>
            <person name="Huang L."/>
            <person name="Peng D.H."/>
            <person name="Luo Y.B."/>
            <person name="Zou S.Q."/>
            <person name="Chen S.P."/>
            <person name="Lan S."/>
            <person name="Tsai W.C."/>
            <person name="Van de Peer Y."/>
            <person name="Liu Z.J."/>
        </authorList>
    </citation>
    <scope>NUCLEOTIDE SEQUENCE [LARGE SCALE GENOMIC DNA]</scope>
    <source>
        <strain evidence="7">Lor287</strain>
    </source>
</reference>
<dbReference type="GO" id="GO:0009507">
    <property type="term" value="C:chloroplast"/>
    <property type="evidence" value="ECO:0007669"/>
    <property type="project" value="UniProtKB-SubCell"/>
</dbReference>
<evidence type="ECO:0000256" key="5">
    <source>
        <dbReference type="ARBA" id="ARBA00022640"/>
    </source>
</evidence>
<dbReference type="Proteomes" id="UP001418222">
    <property type="component" value="Unassembled WGS sequence"/>
</dbReference>
<proteinExistence type="inferred from homology"/>
<sequence>MLIIQGTLALRTPPEDRWGDSGEIQWRSNFLFTHGIRVIRGGPPRLLSSRESIHPLSVYGQLSLKNRLRFGLNGKMEQLEREAKARSDFQHPRLRSEGDRS</sequence>
<evidence type="ECO:0000256" key="1">
    <source>
        <dbReference type="ARBA" id="ARBA00004229"/>
    </source>
</evidence>
<keyword evidence="4" id="KW-0150">Chloroplast</keyword>